<reference evidence="2" key="1">
    <citation type="submission" date="2020-06" db="EMBL/GenBank/DDBJ databases">
        <authorList>
            <person name="Onetto C."/>
        </authorList>
    </citation>
    <scope>NUCLEOTIDE SEQUENCE</scope>
</reference>
<gene>
    <name evidence="2" type="ORF">AWRI4619_LOCUS1913</name>
</gene>
<evidence type="ECO:0000313" key="2">
    <source>
        <dbReference type="EMBL" id="CAD0083346.1"/>
    </source>
</evidence>
<proteinExistence type="predicted"/>
<evidence type="ECO:0000256" key="1">
    <source>
        <dbReference type="SAM" id="MobiDB-lite"/>
    </source>
</evidence>
<dbReference type="Proteomes" id="UP000716446">
    <property type="component" value="Unassembled WGS sequence"/>
</dbReference>
<sequence>MSIHFSAPTSLFEPVSATSSATQPVPPKSASMPEQNTQILPDNESNLVKMRHERELVFQRAATDLDQARCDTGSSAPSSKAWEDAWETLREHMTKM</sequence>
<protein>
    <submittedName>
        <fullName evidence="2">Uncharacterized protein</fullName>
    </submittedName>
</protein>
<feature type="compositionally biased region" description="Polar residues" evidence="1">
    <location>
        <begin position="32"/>
        <end position="44"/>
    </location>
</feature>
<keyword evidence="3" id="KW-1185">Reference proteome</keyword>
<organism evidence="2 3">
    <name type="scientific">Aureobasidium vineae</name>
    <dbReference type="NCBI Taxonomy" id="2773715"/>
    <lineage>
        <taxon>Eukaryota</taxon>
        <taxon>Fungi</taxon>
        <taxon>Dikarya</taxon>
        <taxon>Ascomycota</taxon>
        <taxon>Pezizomycotina</taxon>
        <taxon>Dothideomycetes</taxon>
        <taxon>Dothideomycetidae</taxon>
        <taxon>Dothideales</taxon>
        <taxon>Saccotheciaceae</taxon>
        <taxon>Aureobasidium</taxon>
    </lineage>
</organism>
<dbReference type="AlphaFoldDB" id="A0A9N8JD98"/>
<comment type="caution">
    <text evidence="2">The sequence shown here is derived from an EMBL/GenBank/DDBJ whole genome shotgun (WGS) entry which is preliminary data.</text>
</comment>
<dbReference type="EMBL" id="CAIJEN010000002">
    <property type="protein sequence ID" value="CAD0083346.1"/>
    <property type="molecule type" value="Genomic_DNA"/>
</dbReference>
<accession>A0A9N8JD98</accession>
<name>A0A9N8JD98_9PEZI</name>
<evidence type="ECO:0000313" key="3">
    <source>
        <dbReference type="Proteomes" id="UP000716446"/>
    </source>
</evidence>
<feature type="region of interest" description="Disordered" evidence="1">
    <location>
        <begin position="1"/>
        <end position="44"/>
    </location>
</feature>